<evidence type="ECO:0000256" key="1">
    <source>
        <dbReference type="SAM" id="MobiDB-lite"/>
    </source>
</evidence>
<feature type="compositionally biased region" description="Low complexity" evidence="1">
    <location>
        <begin position="188"/>
        <end position="240"/>
    </location>
</feature>
<feature type="signal peptide" evidence="2">
    <location>
        <begin position="1"/>
        <end position="22"/>
    </location>
</feature>
<dbReference type="Proteomes" id="UP000246078">
    <property type="component" value="Unassembled WGS sequence"/>
</dbReference>
<dbReference type="VEuPathDB" id="TriTrypDB:TcCLB.509479.20"/>
<evidence type="ECO:0000313" key="3">
    <source>
        <dbReference type="EMBL" id="PWU92653.1"/>
    </source>
</evidence>
<dbReference type="Pfam" id="PF01456">
    <property type="entry name" value="Mucin"/>
    <property type="match status" value="1"/>
</dbReference>
<accession>A0A2V2VEA6</accession>
<dbReference type="InterPro" id="IPR000458">
    <property type="entry name" value="Tryp_mucin"/>
</dbReference>
<reference evidence="3 4" key="1">
    <citation type="journal article" date="2018" name="Microb. Genom.">
        <title>Expanding an expanded genome: long-read sequencing of Trypanosoma cruzi.</title>
        <authorList>
            <person name="Berna L."/>
            <person name="Rodriguez M."/>
            <person name="Chiribao M.L."/>
            <person name="Parodi-Talice A."/>
            <person name="Pita S."/>
            <person name="Rijo G."/>
            <person name="Alvarez-Valin F."/>
            <person name="Robello C."/>
        </authorList>
    </citation>
    <scope>NUCLEOTIDE SEQUENCE [LARGE SCALE GENOMIC DNA]</scope>
    <source>
        <strain evidence="3 4">TCC</strain>
    </source>
</reference>
<dbReference type="VEuPathDB" id="TriTrypDB:TcCL_ESM09447"/>
<keyword evidence="2" id="KW-0732">Signal</keyword>
<sequence>MTTCRLLCALLVLALCCCPSVCVTATGKEQDGVNGSTAAQPPGAGGLGAKNTFAASISTVPADALPSKTPGTGTVEIPGNNAEQPHGTSGLQGAGDAASLDEQEPITESSRSDSAEPTEKVQEREPISGTGGTEPLKQSSTGQTQSGDPTSQASSAGTGVPGSPDTPSLESIPKQEQAPGGSDGSSGGSVNPTTSSSSVTASVPAQSQKEHAPTTTTTTTTKAPTTTTTTTTETPSTTTTRAPSRLREIDGCLSSSAWVCAPLLLAVSALAYTALG</sequence>
<dbReference type="VEuPathDB" id="TriTrypDB:TcYC6_0154150"/>
<evidence type="ECO:0000256" key="2">
    <source>
        <dbReference type="SAM" id="SignalP"/>
    </source>
</evidence>
<feature type="region of interest" description="Disordered" evidence="1">
    <location>
        <begin position="61"/>
        <end position="243"/>
    </location>
</feature>
<dbReference type="AlphaFoldDB" id="A0A2V2VEA6"/>
<evidence type="ECO:0000313" key="4">
    <source>
        <dbReference type="Proteomes" id="UP000246078"/>
    </source>
</evidence>
<protein>
    <submittedName>
        <fullName evidence="3">Putative mucin TcMUCII</fullName>
    </submittedName>
</protein>
<name>A0A2V2VEA6_TRYCR</name>
<feature type="compositionally biased region" description="Basic and acidic residues" evidence="1">
    <location>
        <begin position="110"/>
        <end position="126"/>
    </location>
</feature>
<dbReference type="VEuPathDB" id="TriTrypDB:TcCLB.508501.140"/>
<gene>
    <name evidence="3" type="ORF">C3747_314g50</name>
</gene>
<organism evidence="3 4">
    <name type="scientific">Trypanosoma cruzi</name>
    <dbReference type="NCBI Taxonomy" id="5693"/>
    <lineage>
        <taxon>Eukaryota</taxon>
        <taxon>Discoba</taxon>
        <taxon>Euglenozoa</taxon>
        <taxon>Kinetoplastea</taxon>
        <taxon>Metakinetoplastina</taxon>
        <taxon>Trypanosomatida</taxon>
        <taxon>Trypanosomatidae</taxon>
        <taxon>Trypanosoma</taxon>
        <taxon>Schizotrypanum</taxon>
    </lineage>
</organism>
<feature type="chain" id="PRO_5016082157" evidence="2">
    <location>
        <begin position="23"/>
        <end position="276"/>
    </location>
</feature>
<dbReference type="VEuPathDB" id="TriTrypDB:TcCLB.510561.40"/>
<comment type="caution">
    <text evidence="3">The sequence shown here is derived from an EMBL/GenBank/DDBJ whole genome shotgun (WGS) entry which is preliminary data.</text>
</comment>
<dbReference type="VEuPathDB" id="TriTrypDB:ECC02_012779"/>
<dbReference type="VEuPathDB" id="TriTrypDB:C3747_314g50"/>
<dbReference type="EMBL" id="PRFC01000314">
    <property type="protein sequence ID" value="PWU92653.1"/>
    <property type="molecule type" value="Genomic_DNA"/>
</dbReference>
<proteinExistence type="predicted"/>
<feature type="compositionally biased region" description="Polar residues" evidence="1">
    <location>
        <begin position="136"/>
        <end position="157"/>
    </location>
</feature>
<feature type="compositionally biased region" description="Polar residues" evidence="1">
    <location>
        <begin position="81"/>
        <end position="91"/>
    </location>
</feature>